<keyword evidence="1" id="KW-0863">Zinc-finger</keyword>
<feature type="zinc finger region" description="C3H1-type" evidence="1">
    <location>
        <begin position="81"/>
        <end position="102"/>
    </location>
</feature>
<evidence type="ECO:0000259" key="2">
    <source>
        <dbReference type="PROSITE" id="PS50103"/>
    </source>
</evidence>
<sequence>MIYQCPSNERHPYLMPPMVCFVTLVPMQSVPQQLPSFNQNSANSVSLGLSNAIFGQQQQQQQQPLLAEPPTVGQPVAASLFCRHYLKSRCNRRKCRFLHGGDMAVGISG</sequence>
<organism evidence="3">
    <name type="scientific">Trypanosoma congolense (strain IL3000)</name>
    <dbReference type="NCBI Taxonomy" id="1068625"/>
    <lineage>
        <taxon>Eukaryota</taxon>
        <taxon>Discoba</taxon>
        <taxon>Euglenozoa</taxon>
        <taxon>Kinetoplastea</taxon>
        <taxon>Metakinetoplastina</taxon>
        <taxon>Trypanosomatida</taxon>
        <taxon>Trypanosomatidae</taxon>
        <taxon>Trypanosoma</taxon>
        <taxon>Nannomonas</taxon>
    </lineage>
</organism>
<evidence type="ECO:0000256" key="1">
    <source>
        <dbReference type="PROSITE-ProRule" id="PRU00723"/>
    </source>
</evidence>
<dbReference type="PROSITE" id="PS50103">
    <property type="entry name" value="ZF_C3H1"/>
    <property type="match status" value="1"/>
</dbReference>
<evidence type="ECO:0000313" key="3">
    <source>
        <dbReference type="EMBL" id="CCC92986.1"/>
    </source>
</evidence>
<name>G0UUC2_TRYCI</name>
<dbReference type="AlphaFoldDB" id="G0UUC2"/>
<protein>
    <submittedName>
        <fullName evidence="3">Uncharacterized protein TCIL3000_9_3860</fullName>
    </submittedName>
</protein>
<dbReference type="VEuPathDB" id="TriTrypDB:TcIL3000_9_3860"/>
<keyword evidence="1" id="KW-0862">Zinc</keyword>
<dbReference type="InterPro" id="IPR000571">
    <property type="entry name" value="Znf_CCCH"/>
</dbReference>
<gene>
    <name evidence="3" type="ORF">TCIL3000_9_3860</name>
</gene>
<reference evidence="3" key="1">
    <citation type="journal article" date="2012" name="Proc. Natl. Acad. Sci. U.S.A.">
        <title>Antigenic diversity is generated by distinct evolutionary mechanisms in African trypanosome species.</title>
        <authorList>
            <person name="Jackson A.P."/>
            <person name="Berry A."/>
            <person name="Aslett M."/>
            <person name="Allison H.C."/>
            <person name="Burton P."/>
            <person name="Vavrova-Anderson J."/>
            <person name="Brown R."/>
            <person name="Browne H."/>
            <person name="Corton N."/>
            <person name="Hauser H."/>
            <person name="Gamble J."/>
            <person name="Gilderthorp R."/>
            <person name="Marcello L."/>
            <person name="McQuillan J."/>
            <person name="Otto T.D."/>
            <person name="Quail M.A."/>
            <person name="Sanders M.J."/>
            <person name="van Tonder A."/>
            <person name="Ginger M.L."/>
            <person name="Field M.C."/>
            <person name="Barry J.D."/>
            <person name="Hertz-Fowler C."/>
            <person name="Berriman M."/>
        </authorList>
    </citation>
    <scope>NUCLEOTIDE SEQUENCE</scope>
    <source>
        <strain evidence="3">IL3000</strain>
    </source>
</reference>
<dbReference type="EMBL" id="HE575322">
    <property type="protein sequence ID" value="CCC92986.1"/>
    <property type="molecule type" value="Genomic_DNA"/>
</dbReference>
<keyword evidence="1" id="KW-0479">Metal-binding</keyword>
<dbReference type="Gene3D" id="3.30.1370.210">
    <property type="match status" value="1"/>
</dbReference>
<accession>G0UUC2</accession>
<proteinExistence type="predicted"/>
<feature type="domain" description="C3H1-type" evidence="2">
    <location>
        <begin position="81"/>
        <end position="102"/>
    </location>
</feature>
<dbReference type="GO" id="GO:0008270">
    <property type="term" value="F:zinc ion binding"/>
    <property type="evidence" value="ECO:0007669"/>
    <property type="project" value="UniProtKB-KW"/>
</dbReference>